<dbReference type="EMBL" id="CP014352">
    <property type="protein sequence ID" value="AMS04664.1"/>
    <property type="molecule type" value="Genomic_DNA"/>
</dbReference>
<dbReference type="Proteomes" id="UP000075221">
    <property type="component" value="Chromosome"/>
</dbReference>
<dbReference type="RefSeq" id="WP_062819080.1">
    <property type="nucleotide sequence ID" value="NZ_CP014352.1"/>
</dbReference>
<reference evidence="1 3" key="2">
    <citation type="submission" date="2016-02" db="EMBL/GenBank/DDBJ databases">
        <title>Complete Genome Sequence of Propionibacterium acidipropionici ATCC 55737.</title>
        <authorList>
            <person name="Luna Flores C.H."/>
            <person name="Nielsen L.K."/>
            <person name="Marcellin E."/>
        </authorList>
    </citation>
    <scope>NUCLEOTIDE SEQUENCE [LARGE SCALE GENOMIC DNA]</scope>
    <source>
        <strain evidence="1 3">ATCC 55737</strain>
    </source>
</reference>
<organism evidence="1 3">
    <name type="scientific">Acidipropionibacterium acidipropionici</name>
    <dbReference type="NCBI Taxonomy" id="1748"/>
    <lineage>
        <taxon>Bacteria</taxon>
        <taxon>Bacillati</taxon>
        <taxon>Actinomycetota</taxon>
        <taxon>Actinomycetes</taxon>
        <taxon>Propionibacteriales</taxon>
        <taxon>Propionibacteriaceae</taxon>
        <taxon>Acidipropionibacterium</taxon>
    </lineage>
</organism>
<evidence type="ECO:0000313" key="3">
    <source>
        <dbReference type="Proteomes" id="UP000075221"/>
    </source>
</evidence>
<proteinExistence type="predicted"/>
<reference evidence="2 4" key="1">
    <citation type="journal article" date="2016" name="Plant Dis.">
        <title>Improved production of propionic acid using genome shuffling.</title>
        <authorList>
            <person name="Luna-Flores C.H."/>
            <person name="Palfreyman R.W."/>
            <person name="Kromer J.O."/>
            <person name="Nielsen L.K."/>
            <person name="Marcellin E."/>
        </authorList>
    </citation>
    <scope>NUCLEOTIDE SEQUENCE [LARGE SCALE GENOMIC DNA]</scope>
    <source>
        <strain evidence="2 4">F3E8</strain>
    </source>
</reference>
<evidence type="ECO:0000313" key="1">
    <source>
        <dbReference type="EMBL" id="AMS04664.1"/>
    </source>
</evidence>
<keyword evidence="4" id="KW-1185">Reference proteome</keyword>
<accession>A0AAC8YDN2</accession>
<evidence type="ECO:0000313" key="2">
    <source>
        <dbReference type="EMBL" id="AOZ46153.1"/>
    </source>
</evidence>
<dbReference type="AlphaFoldDB" id="A0AAC8YDN2"/>
<evidence type="ECO:0000313" key="4">
    <source>
        <dbReference type="Proteomes" id="UP000178666"/>
    </source>
</evidence>
<gene>
    <name evidence="2" type="ORF">A8L58_04825</name>
    <name evidence="1" type="ORF">AXH35_03360</name>
</gene>
<protein>
    <submittedName>
        <fullName evidence="1">Uncharacterized protein</fullName>
    </submittedName>
</protein>
<dbReference type="Proteomes" id="UP000178666">
    <property type="component" value="Chromosome"/>
</dbReference>
<dbReference type="EMBL" id="CP015970">
    <property type="protein sequence ID" value="AOZ46153.1"/>
    <property type="molecule type" value="Genomic_DNA"/>
</dbReference>
<name>A0AAC8YDN2_9ACTN</name>
<sequence length="134" mass="13761">MITPAVVRQALGNALEGVSATVVAAGVVDGLPVLPAIVVGMPAWDHREGTFCLDEWTVPVAVVAPAAGTSPTVELAQLEELWPAVAQHLIDATEADQTLGGLVGNCGVKGSEFGSYEVQGQSFPCVIINIEILG</sequence>